<dbReference type="KEGG" id="ccot:CCAX7_46050"/>
<dbReference type="OrthoDB" id="114026at2"/>
<reference evidence="1 2" key="1">
    <citation type="journal article" date="2019" name="Int. J. Syst. Evol. Microbiol.">
        <title>Capsulimonas corticalis gen. nov., sp. nov., an aerobic capsulated bacterium, of a novel bacterial order, Capsulimonadales ord. nov., of the class Armatimonadia of the phylum Armatimonadetes.</title>
        <authorList>
            <person name="Li J."/>
            <person name="Kudo C."/>
            <person name="Tonouchi A."/>
        </authorList>
    </citation>
    <scope>NUCLEOTIDE SEQUENCE [LARGE SCALE GENOMIC DNA]</scope>
    <source>
        <strain evidence="1 2">AX-7</strain>
    </source>
</reference>
<evidence type="ECO:0000313" key="1">
    <source>
        <dbReference type="EMBL" id="BDI32554.1"/>
    </source>
</evidence>
<dbReference type="AlphaFoldDB" id="A0A402D561"/>
<sequence>MSNKKRTVGLVAAVCIAAVAGGAWGGYHKYFQAYSPASRAPLAESADKLTPFQKSVLSDLNRQCASGIIYQDGYFSGGEPPPKIGVCTDVVIRSYRAAGVDLQTAVAADIAAAPEAYHIARPDPNIDHRRCRNLTIFFRRHARTLPASGPNADWEPGDIVFWDTFGDGQAHHVGVIANHLGASGAPTVTHHWPGQIVSEMDWLYRLHPISHYRWRQSDAARAPHSV</sequence>
<dbReference type="Gene3D" id="3.90.1720.10">
    <property type="entry name" value="endopeptidase domain like (from Nostoc punctiforme)"/>
    <property type="match status" value="1"/>
</dbReference>
<name>A0A402D561_9BACT</name>
<dbReference type="RefSeq" id="WP_119324620.1">
    <property type="nucleotide sequence ID" value="NZ_AP025739.1"/>
</dbReference>
<gene>
    <name evidence="1" type="ORF">CCAX7_46050</name>
</gene>
<dbReference type="Pfam" id="PF06940">
    <property type="entry name" value="DUF1287"/>
    <property type="match status" value="1"/>
</dbReference>
<protein>
    <submittedName>
        <fullName evidence="1">Uncharacterized protein</fullName>
    </submittedName>
</protein>
<organism evidence="1 2">
    <name type="scientific">Capsulimonas corticalis</name>
    <dbReference type="NCBI Taxonomy" id="2219043"/>
    <lineage>
        <taxon>Bacteria</taxon>
        <taxon>Bacillati</taxon>
        <taxon>Armatimonadota</taxon>
        <taxon>Armatimonadia</taxon>
        <taxon>Capsulimonadales</taxon>
        <taxon>Capsulimonadaceae</taxon>
        <taxon>Capsulimonas</taxon>
    </lineage>
</organism>
<evidence type="ECO:0000313" key="2">
    <source>
        <dbReference type="Proteomes" id="UP000287394"/>
    </source>
</evidence>
<keyword evidence="2" id="KW-1185">Reference proteome</keyword>
<accession>A0A402D561</accession>
<dbReference type="InterPro" id="IPR009706">
    <property type="entry name" value="DUF1287"/>
</dbReference>
<proteinExistence type="predicted"/>
<dbReference type="Proteomes" id="UP000287394">
    <property type="component" value="Chromosome"/>
</dbReference>
<dbReference type="EMBL" id="AP025739">
    <property type="protein sequence ID" value="BDI32554.1"/>
    <property type="molecule type" value="Genomic_DNA"/>
</dbReference>